<dbReference type="Pfam" id="PF13962">
    <property type="entry name" value="PGG"/>
    <property type="match status" value="1"/>
</dbReference>
<feature type="compositionally biased region" description="Basic and acidic residues" evidence="1">
    <location>
        <begin position="50"/>
        <end position="65"/>
    </location>
</feature>
<keyword evidence="2" id="KW-0812">Transmembrane</keyword>
<proteinExistence type="predicted"/>
<evidence type="ECO:0000256" key="1">
    <source>
        <dbReference type="SAM" id="MobiDB-lite"/>
    </source>
</evidence>
<dbReference type="PANTHER" id="PTHR24177:SF365">
    <property type="entry name" value="ANKYRIN REPEAT-CONTAINING PROTEIN NPR4-LIKE ISOFORM X1"/>
    <property type="match status" value="1"/>
</dbReference>
<feature type="transmembrane region" description="Helical" evidence="2">
    <location>
        <begin position="671"/>
        <end position="697"/>
    </location>
</feature>
<feature type="domain" description="PGG" evidence="3">
    <location>
        <begin position="577"/>
        <end position="696"/>
    </location>
</feature>
<dbReference type="SMART" id="SM00248">
    <property type="entry name" value="ANK"/>
    <property type="match status" value="5"/>
</dbReference>
<dbReference type="AlphaFoldDB" id="A0AAD4XHN7"/>
<dbReference type="GO" id="GO:0016020">
    <property type="term" value="C:membrane"/>
    <property type="evidence" value="ECO:0007669"/>
    <property type="project" value="TreeGrafter"/>
</dbReference>
<name>A0AAD4XHN7_9MAGN</name>
<dbReference type="Pfam" id="PF12796">
    <property type="entry name" value="Ank_2"/>
    <property type="match status" value="1"/>
</dbReference>
<comment type="caution">
    <text evidence="4">The sequence shown here is derived from an EMBL/GenBank/DDBJ whole genome shotgun (WGS) entry which is preliminary data.</text>
</comment>
<organism evidence="4 5">
    <name type="scientific">Papaver atlanticum</name>
    <dbReference type="NCBI Taxonomy" id="357466"/>
    <lineage>
        <taxon>Eukaryota</taxon>
        <taxon>Viridiplantae</taxon>
        <taxon>Streptophyta</taxon>
        <taxon>Embryophyta</taxon>
        <taxon>Tracheophyta</taxon>
        <taxon>Spermatophyta</taxon>
        <taxon>Magnoliopsida</taxon>
        <taxon>Ranunculales</taxon>
        <taxon>Papaveraceae</taxon>
        <taxon>Papaveroideae</taxon>
        <taxon>Papaver</taxon>
    </lineage>
</organism>
<evidence type="ECO:0000313" key="4">
    <source>
        <dbReference type="EMBL" id="KAI3913510.1"/>
    </source>
</evidence>
<accession>A0AAD4XHN7</accession>
<reference evidence="4" key="1">
    <citation type="submission" date="2022-04" db="EMBL/GenBank/DDBJ databases">
        <title>A functionally conserved STORR gene fusion in Papaver species that diverged 16.8 million years ago.</title>
        <authorList>
            <person name="Catania T."/>
        </authorList>
    </citation>
    <scope>NUCLEOTIDE SEQUENCE</scope>
    <source>
        <strain evidence="4">S-188037</strain>
    </source>
</reference>
<dbReference type="InterPro" id="IPR036770">
    <property type="entry name" value="Ankyrin_rpt-contain_sf"/>
</dbReference>
<evidence type="ECO:0000313" key="5">
    <source>
        <dbReference type="Proteomes" id="UP001202328"/>
    </source>
</evidence>
<dbReference type="Gene3D" id="1.25.40.20">
    <property type="entry name" value="Ankyrin repeat-containing domain"/>
    <property type="match status" value="1"/>
</dbReference>
<feature type="compositionally biased region" description="Basic and acidic residues" evidence="1">
    <location>
        <begin position="25"/>
        <end position="41"/>
    </location>
</feature>
<feature type="transmembrane region" description="Helical" evidence="2">
    <location>
        <begin position="587"/>
        <end position="608"/>
    </location>
</feature>
<gene>
    <name evidence="4" type="ORF">MKW98_003989</name>
</gene>
<sequence>MESSLPNQQGKNTEKTHSSNPLSMETHDQLSGEIKDTHVQENGKASKNYKITEENDDLEKVVEKDNETEENGLASADPLVEEMMNSKSSKEPFDFHSQLELGDFLPGNTTVVPTVTTDDAAAAQNVPSSGTSNGKDFNYYLPLYKAALKGDWGNAEEFLKTHPDALNAVITSNQRTALHVAASAGHLRFTLKLVALMDVDTLALQDSYNGDTALHFASVAGITEAAKAMITKNNRLTQIQNKNGWTPLLLCAAYVAKEQKDMIQYLCTQTRNEEPSMPFSGYFGAQLLCNITAAGLHDVALYLVQKYPNLATARDQNGCAALSVLAQKASSFPSGSKLGFWESSIYSMIPLQVDDNRVNCSNEINMYRNYQVGSGDISNRGAWIKFLSWTNLIKVPGIKQIYLKKLAHIQAIELLKCICAKISLLSNIDILQFFLNSNILSTAAKFGIVEIVIECIQTFPDQIWFIFDGRSIFHIAVEHRKEKIFNLMYGMSAQKKILASWRVESNNNILHLAAKLAPSSQLHTVSGAALQMQRDLQWFKEVEKLVQPTYKELENQDRRTPRDVFTSEHKDLMEKGEKWMKDTAQSCMVVATLIATVVFAGAFTVPGGNISDADNANNGSPIFLHNNAFMLFVVSDALGLFSSTTSVLMFLSILTSRYAEEDFLRSLPKRLIIGLGTLFISIAAMMIAFSAALSIVLQRKLQWASIPIALVACLPVTLFALLQFPLLVEIYLSTYGVGIFRADSKYKLD</sequence>
<dbReference type="PANTHER" id="PTHR24177">
    <property type="entry name" value="CASKIN"/>
    <property type="match status" value="1"/>
</dbReference>
<dbReference type="EMBL" id="JAJJMB010009474">
    <property type="protein sequence ID" value="KAI3913510.1"/>
    <property type="molecule type" value="Genomic_DNA"/>
</dbReference>
<feature type="transmembrane region" description="Helical" evidence="2">
    <location>
        <begin position="628"/>
        <end position="651"/>
    </location>
</feature>
<dbReference type="SUPFAM" id="SSF48403">
    <property type="entry name" value="Ankyrin repeat"/>
    <property type="match status" value="1"/>
</dbReference>
<feature type="transmembrane region" description="Helical" evidence="2">
    <location>
        <begin position="703"/>
        <end position="722"/>
    </location>
</feature>
<evidence type="ECO:0000256" key="2">
    <source>
        <dbReference type="SAM" id="Phobius"/>
    </source>
</evidence>
<dbReference type="InterPro" id="IPR002110">
    <property type="entry name" value="Ankyrin_rpt"/>
</dbReference>
<keyword evidence="2" id="KW-1133">Transmembrane helix</keyword>
<feature type="compositionally biased region" description="Polar residues" evidence="1">
    <location>
        <begin position="1"/>
        <end position="11"/>
    </location>
</feature>
<dbReference type="InterPro" id="IPR026961">
    <property type="entry name" value="PGG_dom"/>
</dbReference>
<dbReference type="Proteomes" id="UP001202328">
    <property type="component" value="Unassembled WGS sequence"/>
</dbReference>
<keyword evidence="5" id="KW-1185">Reference proteome</keyword>
<keyword evidence="2" id="KW-0472">Membrane</keyword>
<evidence type="ECO:0000259" key="3">
    <source>
        <dbReference type="Pfam" id="PF13962"/>
    </source>
</evidence>
<protein>
    <recommendedName>
        <fullName evidence="3">PGG domain-containing protein</fullName>
    </recommendedName>
</protein>
<feature type="region of interest" description="Disordered" evidence="1">
    <location>
        <begin position="1"/>
        <end position="77"/>
    </location>
</feature>